<reference evidence="2 3" key="2">
    <citation type="submission" date="2018-11" db="EMBL/GenBank/DDBJ databases">
        <authorList>
            <consortium name="Pathogen Informatics"/>
        </authorList>
    </citation>
    <scope>NUCLEOTIDE SEQUENCE [LARGE SCALE GENOMIC DNA]</scope>
    <source>
        <strain evidence="2 3">NST_G2</strain>
    </source>
</reference>
<evidence type="ECO:0000256" key="1">
    <source>
        <dbReference type="SAM" id="MobiDB-lite"/>
    </source>
</evidence>
<proteinExistence type="predicted"/>
<feature type="compositionally biased region" description="Polar residues" evidence="1">
    <location>
        <begin position="44"/>
        <end position="66"/>
    </location>
</feature>
<feature type="region of interest" description="Disordered" evidence="1">
    <location>
        <begin position="36"/>
        <end position="66"/>
    </location>
</feature>
<protein>
    <submittedName>
        <fullName evidence="4">FLZ-type domain-containing protein</fullName>
    </submittedName>
</protein>
<accession>A0A183TFV3</accession>
<evidence type="ECO:0000313" key="3">
    <source>
        <dbReference type="Proteomes" id="UP000275846"/>
    </source>
</evidence>
<keyword evidence="3" id="KW-1185">Reference proteome</keyword>
<dbReference type="EMBL" id="UYSU01039852">
    <property type="protein sequence ID" value="VDM01737.1"/>
    <property type="molecule type" value="Genomic_DNA"/>
</dbReference>
<reference evidence="4" key="1">
    <citation type="submission" date="2016-06" db="UniProtKB">
        <authorList>
            <consortium name="WormBaseParasite"/>
        </authorList>
    </citation>
    <scope>IDENTIFICATION</scope>
</reference>
<sequence>MANTKGEREFLEACYSCAGSINHHVDLDIRYEGLRSRLTAPRPNATSTTSNPATRNLNDPPSTLHL</sequence>
<dbReference type="AlphaFoldDB" id="A0A183TFV3"/>
<dbReference type="WBParaSite" id="SSLN_0001592801-mRNA-1">
    <property type="protein sequence ID" value="SSLN_0001592801-mRNA-1"/>
    <property type="gene ID" value="SSLN_0001592801"/>
</dbReference>
<gene>
    <name evidence="2" type="ORF">SSLN_LOCUS15351</name>
</gene>
<dbReference type="OrthoDB" id="6302520at2759"/>
<name>A0A183TFV3_SCHSO</name>
<evidence type="ECO:0000313" key="4">
    <source>
        <dbReference type="WBParaSite" id="SSLN_0001592801-mRNA-1"/>
    </source>
</evidence>
<dbReference type="Proteomes" id="UP000275846">
    <property type="component" value="Unassembled WGS sequence"/>
</dbReference>
<organism evidence="4">
    <name type="scientific">Schistocephalus solidus</name>
    <name type="common">Tapeworm</name>
    <dbReference type="NCBI Taxonomy" id="70667"/>
    <lineage>
        <taxon>Eukaryota</taxon>
        <taxon>Metazoa</taxon>
        <taxon>Spiralia</taxon>
        <taxon>Lophotrochozoa</taxon>
        <taxon>Platyhelminthes</taxon>
        <taxon>Cestoda</taxon>
        <taxon>Eucestoda</taxon>
        <taxon>Diphyllobothriidea</taxon>
        <taxon>Diphyllobothriidae</taxon>
        <taxon>Schistocephalus</taxon>
    </lineage>
</organism>
<evidence type="ECO:0000313" key="2">
    <source>
        <dbReference type="EMBL" id="VDM01737.1"/>
    </source>
</evidence>